<name>A0A5B7FMN8_PORTR</name>
<dbReference type="AlphaFoldDB" id="A0A5B7FMN8"/>
<evidence type="ECO:0000313" key="2">
    <source>
        <dbReference type="Proteomes" id="UP000324222"/>
    </source>
</evidence>
<dbReference type="EMBL" id="VSRR010007224">
    <property type="protein sequence ID" value="MPC46479.1"/>
    <property type="molecule type" value="Genomic_DNA"/>
</dbReference>
<evidence type="ECO:0000313" key="1">
    <source>
        <dbReference type="EMBL" id="MPC46479.1"/>
    </source>
</evidence>
<organism evidence="1 2">
    <name type="scientific">Portunus trituberculatus</name>
    <name type="common">Swimming crab</name>
    <name type="synonym">Neptunus trituberculatus</name>
    <dbReference type="NCBI Taxonomy" id="210409"/>
    <lineage>
        <taxon>Eukaryota</taxon>
        <taxon>Metazoa</taxon>
        <taxon>Ecdysozoa</taxon>
        <taxon>Arthropoda</taxon>
        <taxon>Crustacea</taxon>
        <taxon>Multicrustacea</taxon>
        <taxon>Malacostraca</taxon>
        <taxon>Eumalacostraca</taxon>
        <taxon>Eucarida</taxon>
        <taxon>Decapoda</taxon>
        <taxon>Pleocyemata</taxon>
        <taxon>Brachyura</taxon>
        <taxon>Eubrachyura</taxon>
        <taxon>Portunoidea</taxon>
        <taxon>Portunidae</taxon>
        <taxon>Portuninae</taxon>
        <taxon>Portunus</taxon>
    </lineage>
</organism>
<protein>
    <submittedName>
        <fullName evidence="1">Uncharacterized protein</fullName>
    </submittedName>
</protein>
<comment type="caution">
    <text evidence="1">The sequence shown here is derived from an EMBL/GenBank/DDBJ whole genome shotgun (WGS) entry which is preliminary data.</text>
</comment>
<proteinExistence type="predicted"/>
<gene>
    <name evidence="1" type="ORF">E2C01_040199</name>
</gene>
<sequence length="139" mass="15947">MIFARAISDEDPRFLSFELGVSYKSADDIVLEHLGLRKKACSIQSLYLTTEVNTMGTCFWTKRMLHVGIHANLYELRARGHHHRATRVTLTQATFQPSETNLQQQGLRVAVHVASHKNLVFTNRRKNILLQNISNYVLK</sequence>
<keyword evidence="2" id="KW-1185">Reference proteome</keyword>
<accession>A0A5B7FMN8</accession>
<reference evidence="1 2" key="1">
    <citation type="submission" date="2019-05" db="EMBL/GenBank/DDBJ databases">
        <title>Another draft genome of Portunus trituberculatus and its Hox gene families provides insights of decapod evolution.</title>
        <authorList>
            <person name="Jeong J.-H."/>
            <person name="Song I."/>
            <person name="Kim S."/>
            <person name="Choi T."/>
            <person name="Kim D."/>
            <person name="Ryu S."/>
            <person name="Kim W."/>
        </authorList>
    </citation>
    <scope>NUCLEOTIDE SEQUENCE [LARGE SCALE GENOMIC DNA]</scope>
    <source>
        <tissue evidence="1">Muscle</tissue>
    </source>
</reference>
<dbReference type="Proteomes" id="UP000324222">
    <property type="component" value="Unassembled WGS sequence"/>
</dbReference>